<reference evidence="1" key="1">
    <citation type="submission" date="2014-11" db="EMBL/GenBank/DDBJ databases">
        <authorList>
            <person name="Amaro Gonzalez C."/>
        </authorList>
    </citation>
    <scope>NUCLEOTIDE SEQUENCE</scope>
</reference>
<evidence type="ECO:0000313" key="1">
    <source>
        <dbReference type="EMBL" id="JAI00904.1"/>
    </source>
</evidence>
<proteinExistence type="predicted"/>
<name>A0A0E9XGU4_ANGAN</name>
<organism evidence="1">
    <name type="scientific">Anguilla anguilla</name>
    <name type="common">European freshwater eel</name>
    <name type="synonym">Muraena anguilla</name>
    <dbReference type="NCBI Taxonomy" id="7936"/>
    <lineage>
        <taxon>Eukaryota</taxon>
        <taxon>Metazoa</taxon>
        <taxon>Chordata</taxon>
        <taxon>Craniata</taxon>
        <taxon>Vertebrata</taxon>
        <taxon>Euteleostomi</taxon>
        <taxon>Actinopterygii</taxon>
        <taxon>Neopterygii</taxon>
        <taxon>Teleostei</taxon>
        <taxon>Anguilliformes</taxon>
        <taxon>Anguillidae</taxon>
        <taxon>Anguilla</taxon>
    </lineage>
</organism>
<reference evidence="1" key="2">
    <citation type="journal article" date="2015" name="Fish Shellfish Immunol.">
        <title>Early steps in the European eel (Anguilla anguilla)-Vibrio vulnificus interaction in the gills: Role of the RtxA13 toxin.</title>
        <authorList>
            <person name="Callol A."/>
            <person name="Pajuelo D."/>
            <person name="Ebbesson L."/>
            <person name="Teles M."/>
            <person name="MacKenzie S."/>
            <person name="Amaro C."/>
        </authorList>
    </citation>
    <scope>NUCLEOTIDE SEQUENCE</scope>
</reference>
<dbReference type="EMBL" id="GBXM01007674">
    <property type="protein sequence ID" value="JAI00904.1"/>
    <property type="molecule type" value="Transcribed_RNA"/>
</dbReference>
<dbReference type="AlphaFoldDB" id="A0A0E9XGU4"/>
<accession>A0A0E9XGU4</accession>
<sequence>MLGQTGQLISVLKALYFKDVCLIWQLLVLRMQL</sequence>
<protein>
    <submittedName>
        <fullName evidence="1">Uncharacterized protein</fullName>
    </submittedName>
</protein>